<organism evidence="1 2">
    <name type="scientific">Zasmidium cellare</name>
    <name type="common">Wine cellar mold</name>
    <name type="synonym">Racodium cellare</name>
    <dbReference type="NCBI Taxonomy" id="395010"/>
    <lineage>
        <taxon>Eukaryota</taxon>
        <taxon>Fungi</taxon>
        <taxon>Dikarya</taxon>
        <taxon>Ascomycota</taxon>
        <taxon>Pezizomycotina</taxon>
        <taxon>Dothideomycetes</taxon>
        <taxon>Dothideomycetidae</taxon>
        <taxon>Mycosphaerellales</taxon>
        <taxon>Mycosphaerellaceae</taxon>
        <taxon>Zasmidium</taxon>
    </lineage>
</organism>
<evidence type="ECO:0000313" key="1">
    <source>
        <dbReference type="EMBL" id="KAK4496051.1"/>
    </source>
</evidence>
<evidence type="ECO:0000313" key="2">
    <source>
        <dbReference type="Proteomes" id="UP001305779"/>
    </source>
</evidence>
<protein>
    <submittedName>
        <fullName evidence="1">Uncharacterized protein</fullName>
    </submittedName>
</protein>
<keyword evidence="2" id="KW-1185">Reference proteome</keyword>
<sequence length="387" mass="42106">MLCLEDNIVSFVPSRLGYSDGKLALLDCGTDALISLMKSPRTAAGVVIPSRAATKGYIQALAMLRSCVSLGNVGMDECIGAIGLLGMFDTLVRDRLRATVDCFKHWRGVSAIICQDPLKSSNNVFAQAPAAPFGGGILSFIIPCFQGRASPFDGAAGWSEMPPLSAMGSREAVRLNRVSYRLFVRLPRLVCLVRQWKDGELSDLDNEDEMKQLANELTASEDRDAEFRLLDRTLACPTQDPATSRITPESIRMTSAREAATALCYWQTRIIALKLMDTVEMGSTPYRHTEETRIAMNILKACEYTESCGYCATASVAIALVTVWLVFGLNSDGQGKFTDDLAESILRTLGRCWSGAAIGGTREQLDKAANVLVGGKLEGYFIARVKD</sequence>
<accession>A0ABR0E3Q0</accession>
<dbReference type="EMBL" id="JAXOVC010000011">
    <property type="protein sequence ID" value="KAK4496051.1"/>
    <property type="molecule type" value="Genomic_DNA"/>
</dbReference>
<dbReference type="Proteomes" id="UP001305779">
    <property type="component" value="Unassembled WGS sequence"/>
</dbReference>
<name>A0ABR0E3Q0_ZASCE</name>
<reference evidence="1 2" key="1">
    <citation type="journal article" date="2023" name="G3 (Bethesda)">
        <title>A chromosome-level genome assembly of Zasmidium syzygii isolated from banana leaves.</title>
        <authorList>
            <person name="van Westerhoven A.C."/>
            <person name="Mehrabi R."/>
            <person name="Talebi R."/>
            <person name="Steentjes M.B.F."/>
            <person name="Corcolon B."/>
            <person name="Chong P.A."/>
            <person name="Kema G.H.J."/>
            <person name="Seidl M.F."/>
        </authorList>
    </citation>
    <scope>NUCLEOTIDE SEQUENCE [LARGE SCALE GENOMIC DNA]</scope>
    <source>
        <strain evidence="1 2">P124</strain>
    </source>
</reference>
<proteinExistence type="predicted"/>
<comment type="caution">
    <text evidence="1">The sequence shown here is derived from an EMBL/GenBank/DDBJ whole genome shotgun (WGS) entry which is preliminary data.</text>
</comment>
<gene>
    <name evidence="1" type="ORF">PRZ48_013320</name>
</gene>